<evidence type="ECO:0000313" key="2">
    <source>
        <dbReference type="Proteomes" id="UP000257109"/>
    </source>
</evidence>
<accession>A0A371FRA6</accession>
<organism evidence="1 2">
    <name type="scientific">Mucuna pruriens</name>
    <name type="common">Velvet bean</name>
    <name type="synonym">Dolichos pruriens</name>
    <dbReference type="NCBI Taxonomy" id="157652"/>
    <lineage>
        <taxon>Eukaryota</taxon>
        <taxon>Viridiplantae</taxon>
        <taxon>Streptophyta</taxon>
        <taxon>Embryophyta</taxon>
        <taxon>Tracheophyta</taxon>
        <taxon>Spermatophyta</taxon>
        <taxon>Magnoliopsida</taxon>
        <taxon>eudicotyledons</taxon>
        <taxon>Gunneridae</taxon>
        <taxon>Pentapetalae</taxon>
        <taxon>rosids</taxon>
        <taxon>fabids</taxon>
        <taxon>Fabales</taxon>
        <taxon>Fabaceae</taxon>
        <taxon>Papilionoideae</taxon>
        <taxon>50 kb inversion clade</taxon>
        <taxon>NPAAA clade</taxon>
        <taxon>indigoferoid/millettioid clade</taxon>
        <taxon>Phaseoleae</taxon>
        <taxon>Mucuna</taxon>
    </lineage>
</organism>
<keyword evidence="2" id="KW-1185">Reference proteome</keyword>
<gene>
    <name evidence="1" type="ORF">CR513_38539</name>
</gene>
<evidence type="ECO:0000313" key="1">
    <source>
        <dbReference type="EMBL" id="RDX80864.1"/>
    </source>
</evidence>
<dbReference type="AlphaFoldDB" id="A0A371FRA6"/>
<proteinExistence type="predicted"/>
<reference evidence="1" key="1">
    <citation type="submission" date="2018-05" db="EMBL/GenBank/DDBJ databases">
        <title>Draft genome of Mucuna pruriens seed.</title>
        <authorList>
            <person name="Nnadi N.E."/>
            <person name="Vos R."/>
            <person name="Hasami M.H."/>
            <person name="Devisetty U.K."/>
            <person name="Aguiy J.C."/>
        </authorList>
    </citation>
    <scope>NUCLEOTIDE SEQUENCE [LARGE SCALE GENOMIC DNA]</scope>
    <source>
        <strain evidence="1">JCA_2017</strain>
    </source>
</reference>
<protein>
    <submittedName>
        <fullName evidence="1">Uncharacterized protein</fullName>
    </submittedName>
</protein>
<comment type="caution">
    <text evidence="1">The sequence shown here is derived from an EMBL/GenBank/DDBJ whole genome shotgun (WGS) entry which is preliminary data.</text>
</comment>
<sequence>MRIETMTSSVVEGGRDEGKHELSDLITETINLTAANLSLPNETFLRAAISLKDKACIDLEGVGIEH</sequence>
<dbReference type="EMBL" id="QJKJ01008076">
    <property type="protein sequence ID" value="RDX80864.1"/>
    <property type="molecule type" value="Genomic_DNA"/>
</dbReference>
<feature type="non-terminal residue" evidence="1">
    <location>
        <position position="1"/>
    </location>
</feature>
<dbReference type="OrthoDB" id="1733097at2759"/>
<name>A0A371FRA6_MUCPR</name>
<dbReference type="Proteomes" id="UP000257109">
    <property type="component" value="Unassembled WGS sequence"/>
</dbReference>